<keyword evidence="3" id="KW-1185">Reference proteome</keyword>
<protein>
    <recommendedName>
        <fullName evidence="1">YdhG-like domain-containing protein</fullName>
    </recommendedName>
</protein>
<accession>A0A2S7N0N0</accession>
<proteinExistence type="predicted"/>
<dbReference type="AlphaFoldDB" id="A0A2S7N0N0"/>
<dbReference type="RefSeq" id="WP_104848788.1">
    <property type="nucleotide sequence ID" value="NZ_PKOZ01000003.1"/>
</dbReference>
<comment type="caution">
    <text evidence="2">The sequence shown here is derived from an EMBL/GenBank/DDBJ whole genome shotgun (WGS) entry which is preliminary data.</text>
</comment>
<dbReference type="InterPro" id="IPR014922">
    <property type="entry name" value="YdhG-like"/>
</dbReference>
<evidence type="ECO:0000313" key="2">
    <source>
        <dbReference type="EMBL" id="PQD95641.1"/>
    </source>
</evidence>
<reference evidence="2 3" key="1">
    <citation type="submission" date="2017-12" db="EMBL/GenBank/DDBJ databases">
        <title>Taxonomic description and draft genome of Pradoshia cofamensis Gen. nov., sp. nov., a thermotolerant bacillale isolated from anterior gut of earthworm Eisenia fetida.</title>
        <authorList>
            <person name="Saha T."/>
            <person name="Chakraborty R."/>
        </authorList>
    </citation>
    <scope>NUCLEOTIDE SEQUENCE [LARGE SCALE GENOMIC DNA]</scope>
    <source>
        <strain evidence="2 3">EAG3</strain>
    </source>
</reference>
<gene>
    <name evidence="2" type="ORF">CYL18_07030</name>
</gene>
<dbReference type="OrthoDB" id="9811812at2"/>
<evidence type="ECO:0000259" key="1">
    <source>
        <dbReference type="Pfam" id="PF08818"/>
    </source>
</evidence>
<evidence type="ECO:0000313" key="3">
    <source>
        <dbReference type="Proteomes" id="UP000239663"/>
    </source>
</evidence>
<dbReference type="Proteomes" id="UP000239663">
    <property type="component" value="Unassembled WGS sequence"/>
</dbReference>
<sequence length="140" mass="16433">MTTNKKAGKSKKLTGPEQVAEFMNNLEHPFKEEIEEVRKIILSTDDRITEHIKWNAPSFCYEGEDRITFNLKGKGFFRLIFHCGAKVKERNTKEPLIEDTRGLLEWKAVDRAMIHFTNKKDVRAKEEQLREIITKWLAVN</sequence>
<dbReference type="SUPFAM" id="SSF159888">
    <property type="entry name" value="YdhG-like"/>
    <property type="match status" value="1"/>
</dbReference>
<dbReference type="EMBL" id="PKOZ01000003">
    <property type="protein sequence ID" value="PQD95641.1"/>
    <property type="molecule type" value="Genomic_DNA"/>
</dbReference>
<feature type="domain" description="YdhG-like" evidence="1">
    <location>
        <begin position="31"/>
        <end position="137"/>
    </location>
</feature>
<dbReference type="Pfam" id="PF08818">
    <property type="entry name" value="DUF1801"/>
    <property type="match status" value="1"/>
</dbReference>
<name>A0A2S7N0N0_9BACI</name>
<organism evidence="2 3">
    <name type="scientific">Pradoshia eiseniae</name>
    <dbReference type="NCBI Taxonomy" id="2064768"/>
    <lineage>
        <taxon>Bacteria</taxon>
        <taxon>Bacillati</taxon>
        <taxon>Bacillota</taxon>
        <taxon>Bacilli</taxon>
        <taxon>Bacillales</taxon>
        <taxon>Bacillaceae</taxon>
        <taxon>Pradoshia</taxon>
    </lineage>
</organism>
<dbReference type="Gene3D" id="3.90.1150.200">
    <property type="match status" value="1"/>
</dbReference>